<keyword evidence="2" id="KW-1185">Reference proteome</keyword>
<accession>A0A857NC80</accession>
<protein>
    <submittedName>
        <fullName evidence="1">Uncharacterized protein</fullName>
    </submittedName>
</protein>
<proteinExistence type="predicted"/>
<name>A0A857NC80_9BACT</name>
<dbReference type="KEGG" id="caqa:MICH65_0160"/>
<evidence type="ECO:0000313" key="1">
    <source>
        <dbReference type="EMBL" id="QHO63141.1"/>
    </source>
</evidence>
<evidence type="ECO:0000313" key="2">
    <source>
        <dbReference type="Proteomes" id="UP000463983"/>
    </source>
</evidence>
<organism evidence="1 2">
    <name type="scientific">Candidatus Chazhemtobacterium aquaticus</name>
    <dbReference type="NCBI Taxonomy" id="2715735"/>
    <lineage>
        <taxon>Bacteria</taxon>
        <taxon>Candidatus Chazhemtobacteraceae</taxon>
        <taxon>Candidatus Chazhemtobacterium</taxon>
    </lineage>
</organism>
<dbReference type="AlphaFoldDB" id="A0A857NC80"/>
<dbReference type="Proteomes" id="UP000463983">
    <property type="component" value="Chromosome"/>
</dbReference>
<dbReference type="RefSeq" id="WP_161931539.1">
    <property type="nucleotide sequence ID" value="NZ_CP047901.1"/>
</dbReference>
<gene>
    <name evidence="1" type="ORF">MICH65_0160</name>
</gene>
<sequence>MKKITFMFIGMVLMALFGLVTLTTVEAKADKCVTIQDGVLTYSAGHFLEGEPLVNGFDAYGYNYQGHMFKGSYANTYLGKDGFPPYEGDDEAYLDDNPTAEGTWYWPYRTTQLLMKWDDAWLSNKDCDDDGELDRLYDYPSYIGSGAWLTNHMWDSYEEEDETYEWNYFTKIVAAPADAYKDGGMWYTSDGEEIGPVIWGEFATVLEVYNDQGTGEHGVLYKSPVGPGFGKF</sequence>
<dbReference type="EMBL" id="CP047901">
    <property type="protein sequence ID" value="QHO63141.1"/>
    <property type="molecule type" value="Genomic_DNA"/>
</dbReference>
<reference evidence="2" key="1">
    <citation type="journal article" date="2020" name="Microorganisms">
        <title>Complete Genome of a Member of a New Bacterial Lineage in the Microgenomates Group Reveals an Unusual Nucleotide Composition Disparity Between Two Strands of DNA and Limited Metabolic Potential.</title>
        <authorList>
            <person name="Kadnikov V.V."/>
            <person name="Mardanov A.V."/>
            <person name="Beletsky A.V."/>
            <person name="Karnachuk O.V."/>
            <person name="Ravin N.V."/>
        </authorList>
    </citation>
    <scope>NUCLEOTIDE SEQUENCE [LARGE SCALE GENOMIC DNA]</scope>
</reference>